<organism evidence="7 8">
    <name type="scientific">Spirosoma foliorum</name>
    <dbReference type="NCBI Taxonomy" id="2710596"/>
    <lineage>
        <taxon>Bacteria</taxon>
        <taxon>Pseudomonadati</taxon>
        <taxon>Bacteroidota</taxon>
        <taxon>Cytophagia</taxon>
        <taxon>Cytophagales</taxon>
        <taxon>Cytophagaceae</taxon>
        <taxon>Spirosoma</taxon>
    </lineage>
</organism>
<evidence type="ECO:0000256" key="1">
    <source>
        <dbReference type="ARBA" id="ARBA00008857"/>
    </source>
</evidence>
<comment type="similarity">
    <text evidence="1">Belongs to the 'phage' integrase family.</text>
</comment>
<proteinExistence type="inferred from homology"/>
<dbReference type="RefSeq" id="WP_182464133.1">
    <property type="nucleotide sequence ID" value="NZ_CP059732.1"/>
</dbReference>
<dbReference type="GO" id="GO:0003677">
    <property type="term" value="F:DNA binding"/>
    <property type="evidence" value="ECO:0007669"/>
    <property type="project" value="UniProtKB-UniRule"/>
</dbReference>
<dbReference type="PANTHER" id="PTHR30349">
    <property type="entry name" value="PHAGE INTEGRASE-RELATED"/>
    <property type="match status" value="1"/>
</dbReference>
<gene>
    <name evidence="7" type="ORF">H3H32_18525</name>
</gene>
<dbReference type="InterPro" id="IPR011010">
    <property type="entry name" value="DNA_brk_join_enz"/>
</dbReference>
<reference evidence="7 8" key="1">
    <citation type="submission" date="2020-07" db="EMBL/GenBank/DDBJ databases">
        <title>Spirosoma foliorum sp. nov., isolated from the leaves on the Nejang mountain Korea, Republic of.</title>
        <authorList>
            <person name="Ho H."/>
            <person name="Lee Y.-J."/>
            <person name="Nurcahyanto D.-A."/>
            <person name="Kim S.-G."/>
        </authorList>
    </citation>
    <scope>NUCLEOTIDE SEQUENCE [LARGE SCALE GENOMIC DNA]</scope>
    <source>
        <strain evidence="7 8">PL0136</strain>
    </source>
</reference>
<keyword evidence="3 5" id="KW-0238">DNA-binding</keyword>
<feature type="domain" description="Core-binding (CB)" evidence="6">
    <location>
        <begin position="102"/>
        <end position="186"/>
    </location>
</feature>
<dbReference type="InterPro" id="IPR050090">
    <property type="entry name" value="Tyrosine_recombinase_XerCD"/>
</dbReference>
<dbReference type="Pfam" id="PF13102">
    <property type="entry name" value="Phage_int_SAM_5"/>
    <property type="match status" value="1"/>
</dbReference>
<dbReference type="AlphaFoldDB" id="A0A7G5H6J8"/>
<dbReference type="EMBL" id="CP059732">
    <property type="protein sequence ID" value="QMW06740.1"/>
    <property type="molecule type" value="Genomic_DNA"/>
</dbReference>
<dbReference type="PANTHER" id="PTHR30349:SF64">
    <property type="entry name" value="PROPHAGE INTEGRASE INTD-RELATED"/>
    <property type="match status" value="1"/>
</dbReference>
<dbReference type="GO" id="GO:0006310">
    <property type="term" value="P:DNA recombination"/>
    <property type="evidence" value="ECO:0007669"/>
    <property type="project" value="UniProtKB-KW"/>
</dbReference>
<evidence type="ECO:0000256" key="2">
    <source>
        <dbReference type="ARBA" id="ARBA00022908"/>
    </source>
</evidence>
<sequence length="404" mass="46110">MASSLKVVLRKKANQTGVFPLAIRVTIDRKSSYIYLGQQIREADWDAAQQKVRKSHPNSVRLNNEILQKRAEANDKLLEMGTQHKAVSSKAVRKQLKSSQSASFFALAETFIENMRKQGKYNRVSTEQPRINHFRDFLKDKDITFPEITVSLLNKFKSYLKGSRQVGERTIANHLVLVRTIFNQAIAEGLVDQKYYPFGKGKVGIKIPESVKIGLNAEDVAKLENADLSSCRPYWTHARNMWLISFWFAGMRASDVLRLKHSDFQNGRLHYTMGKNAKSGSLKVPEKALKIIEQYPKNTKHDLVFPELQPIDDISNGYEVQRKIAFAIKRLDKNLQDIARFVKIDKSLTMHIARHTFGNLSGDKISIQQLQKLYRHTSITTTIGYQGHFIHKDADEALEAVIGL</sequence>
<evidence type="ECO:0000256" key="5">
    <source>
        <dbReference type="PROSITE-ProRule" id="PRU01248"/>
    </source>
</evidence>
<accession>A0A7G5H6J8</accession>
<dbReference type="SUPFAM" id="SSF56349">
    <property type="entry name" value="DNA breaking-rejoining enzymes"/>
    <property type="match status" value="1"/>
</dbReference>
<keyword evidence="2" id="KW-0229">DNA integration</keyword>
<dbReference type="KEGG" id="sfol:H3H32_18525"/>
<dbReference type="Gene3D" id="1.10.443.10">
    <property type="entry name" value="Intergrase catalytic core"/>
    <property type="match status" value="1"/>
</dbReference>
<dbReference type="InterPro" id="IPR025269">
    <property type="entry name" value="SAM-like_dom"/>
</dbReference>
<protein>
    <submittedName>
        <fullName evidence="7">Phage integrase SAM-like domain-containing protein</fullName>
    </submittedName>
</protein>
<dbReference type="Pfam" id="PF17293">
    <property type="entry name" value="Arm-DNA-bind_5"/>
    <property type="match status" value="1"/>
</dbReference>
<evidence type="ECO:0000256" key="3">
    <source>
        <dbReference type="ARBA" id="ARBA00023125"/>
    </source>
</evidence>
<dbReference type="InterPro" id="IPR013762">
    <property type="entry name" value="Integrase-like_cat_sf"/>
</dbReference>
<dbReference type="Pfam" id="PF00589">
    <property type="entry name" value="Phage_integrase"/>
    <property type="match status" value="1"/>
</dbReference>
<dbReference type="InterPro" id="IPR002104">
    <property type="entry name" value="Integrase_catalytic"/>
</dbReference>
<evidence type="ECO:0000259" key="6">
    <source>
        <dbReference type="PROSITE" id="PS51900"/>
    </source>
</evidence>
<evidence type="ECO:0000313" key="7">
    <source>
        <dbReference type="EMBL" id="QMW06740.1"/>
    </source>
</evidence>
<dbReference type="Proteomes" id="UP000515369">
    <property type="component" value="Chromosome"/>
</dbReference>
<dbReference type="Gene3D" id="1.10.150.130">
    <property type="match status" value="1"/>
</dbReference>
<evidence type="ECO:0000256" key="4">
    <source>
        <dbReference type="ARBA" id="ARBA00023172"/>
    </source>
</evidence>
<name>A0A7G5H6J8_9BACT</name>
<evidence type="ECO:0000313" key="8">
    <source>
        <dbReference type="Proteomes" id="UP000515369"/>
    </source>
</evidence>
<dbReference type="InterPro" id="IPR010998">
    <property type="entry name" value="Integrase_recombinase_N"/>
</dbReference>
<keyword evidence="4" id="KW-0233">DNA recombination</keyword>
<dbReference type="InterPro" id="IPR035386">
    <property type="entry name" value="Arm-DNA-bind_5"/>
</dbReference>
<keyword evidence="8" id="KW-1185">Reference proteome</keyword>
<dbReference type="GO" id="GO:0015074">
    <property type="term" value="P:DNA integration"/>
    <property type="evidence" value="ECO:0007669"/>
    <property type="project" value="UniProtKB-KW"/>
</dbReference>
<dbReference type="InterPro" id="IPR044068">
    <property type="entry name" value="CB"/>
</dbReference>
<dbReference type="PROSITE" id="PS51900">
    <property type="entry name" value="CB"/>
    <property type="match status" value="1"/>
</dbReference>